<feature type="compositionally biased region" description="Low complexity" evidence="6">
    <location>
        <begin position="795"/>
        <end position="805"/>
    </location>
</feature>
<dbReference type="CDD" id="cd00024">
    <property type="entry name" value="CD_CSD"/>
    <property type="match status" value="1"/>
</dbReference>
<feature type="compositionally biased region" description="Polar residues" evidence="6">
    <location>
        <begin position="1531"/>
        <end position="1541"/>
    </location>
</feature>
<feature type="compositionally biased region" description="Polar residues" evidence="6">
    <location>
        <begin position="972"/>
        <end position="1007"/>
    </location>
</feature>
<feature type="domain" description="Chromo" evidence="7">
    <location>
        <begin position="905"/>
        <end position="951"/>
    </location>
</feature>
<dbReference type="GO" id="GO:0008270">
    <property type="term" value="F:zinc ion binding"/>
    <property type="evidence" value="ECO:0007669"/>
    <property type="project" value="UniProtKB-KW"/>
</dbReference>
<evidence type="ECO:0000313" key="9">
    <source>
        <dbReference type="EMBL" id="KAJ9604092.1"/>
    </source>
</evidence>
<dbReference type="Gene3D" id="2.40.50.40">
    <property type="match status" value="1"/>
</dbReference>
<keyword evidence="3 5" id="KW-0863">Zinc-finger</keyword>
<feature type="compositionally biased region" description="Polar residues" evidence="6">
    <location>
        <begin position="49"/>
        <end position="68"/>
    </location>
</feature>
<evidence type="ECO:0000259" key="8">
    <source>
        <dbReference type="PROSITE" id="PS51044"/>
    </source>
</evidence>
<dbReference type="PANTHER" id="PTHR10782:SF4">
    <property type="entry name" value="TONALLI, ISOFORM E"/>
    <property type="match status" value="1"/>
</dbReference>
<gene>
    <name evidence="9" type="ORF">H2200_011615</name>
</gene>
<dbReference type="Pfam" id="PF02891">
    <property type="entry name" value="zf-MIZ"/>
    <property type="match status" value="1"/>
</dbReference>
<dbReference type="InterPro" id="IPR016197">
    <property type="entry name" value="Chromo-like_dom_sf"/>
</dbReference>
<feature type="compositionally biased region" description="Basic and acidic residues" evidence="6">
    <location>
        <begin position="1491"/>
        <end position="1502"/>
    </location>
</feature>
<keyword evidence="4" id="KW-0862">Zinc</keyword>
<proteinExistence type="predicted"/>
<feature type="region of interest" description="Disordered" evidence="6">
    <location>
        <begin position="193"/>
        <end position="212"/>
    </location>
</feature>
<feature type="compositionally biased region" description="Pro residues" evidence="6">
    <location>
        <begin position="783"/>
        <end position="794"/>
    </location>
</feature>
<dbReference type="Proteomes" id="UP001172673">
    <property type="component" value="Unassembled WGS sequence"/>
</dbReference>
<feature type="region of interest" description="Disordered" evidence="6">
    <location>
        <begin position="335"/>
        <end position="362"/>
    </location>
</feature>
<name>A0AA38WZN0_9EURO</name>
<feature type="compositionally biased region" description="Polar residues" evidence="6">
    <location>
        <begin position="1020"/>
        <end position="1040"/>
    </location>
</feature>
<accession>A0AA38WZN0</accession>
<dbReference type="EMBL" id="JAPDRK010000020">
    <property type="protein sequence ID" value="KAJ9604092.1"/>
    <property type="molecule type" value="Genomic_DNA"/>
</dbReference>
<feature type="compositionally biased region" description="Low complexity" evidence="6">
    <location>
        <begin position="886"/>
        <end position="896"/>
    </location>
</feature>
<evidence type="ECO:0000256" key="3">
    <source>
        <dbReference type="ARBA" id="ARBA00022771"/>
    </source>
</evidence>
<feature type="domain" description="SP-RING-type" evidence="8">
    <location>
        <begin position="1378"/>
        <end position="1469"/>
    </location>
</feature>
<evidence type="ECO:0000259" key="7">
    <source>
        <dbReference type="PROSITE" id="PS50013"/>
    </source>
</evidence>
<dbReference type="GO" id="GO:0006338">
    <property type="term" value="P:chromatin remodeling"/>
    <property type="evidence" value="ECO:0007669"/>
    <property type="project" value="UniProtKB-ARBA"/>
</dbReference>
<keyword evidence="10" id="KW-1185">Reference proteome</keyword>
<dbReference type="PROSITE" id="PS51044">
    <property type="entry name" value="ZF_SP_RING"/>
    <property type="match status" value="1"/>
</dbReference>
<feature type="compositionally biased region" description="Polar residues" evidence="6">
    <location>
        <begin position="194"/>
        <end position="207"/>
    </location>
</feature>
<dbReference type="GO" id="GO:0000785">
    <property type="term" value="C:chromatin"/>
    <property type="evidence" value="ECO:0007669"/>
    <property type="project" value="TreeGrafter"/>
</dbReference>
<feature type="compositionally biased region" description="Polar residues" evidence="6">
    <location>
        <begin position="112"/>
        <end position="140"/>
    </location>
</feature>
<feature type="compositionally biased region" description="Polar residues" evidence="6">
    <location>
        <begin position="732"/>
        <end position="742"/>
    </location>
</feature>
<feature type="region of interest" description="Disordered" evidence="6">
    <location>
        <begin position="1491"/>
        <end position="1556"/>
    </location>
</feature>
<comment type="subunit">
    <text evidence="1">Component of the NuA4 histone acetyltransferase complex.</text>
</comment>
<dbReference type="InterPro" id="IPR004181">
    <property type="entry name" value="Znf_MIZ"/>
</dbReference>
<evidence type="ECO:0000256" key="5">
    <source>
        <dbReference type="PROSITE-ProRule" id="PRU00452"/>
    </source>
</evidence>
<sequence>MPTLNADKGADRAFYEALDAHAVHSSNATSKLFLGSARKSWMGNGTPMGANSSSMQTQPARRNSNSTSKRPKPQRLLTSLPAQLLDDDSTIEVVSRPSSSRASPVRSAAQVGPTNTITESRSGESTAETGGDARQQNTVQYRVDISRVSDSSSLARPPQNASQRESSQLPQNQTTSPQTSTDEAQPVTVHATIDATQQSPSIEQSGNVDLDGMGVLRNMNGTATSERMSTRAAMEGAHRAEPVDVPNTPTHAHTGANAAVEGTIPGDIQPLARVDTDNLPVPQPVASTAAQELPPSATTSGLINTSPAEVDSTIQQTASERHLATPTNPTIQHHRVSVNATPPADPDNLDGSKKRSADASLLDERRIRARLSADVPDLPNQLPTPQDSPQHINIATLSEQFESRLIVVLSRPRTADQQPVIDNHRVDMMRDACRRNDRFYLLAHAVYCLWSAAQWGILTQLQLTQAHILGAQALSSILGSNRHLTMEVFQMFLGFPNPPERLVADNSPEFKILMEEVRCFLFHLGTGFASLREASLKRKCPPCPAEFKFSLKLPSAVLQKALFLSTLRLTDNDPTWLSLAVSLFEKEMVDPAGSAISIAELNAYHGAQLAQIVARWALMYGEHLKHYQGRRVSGSQPPQGPRIQHFNRRLPGTPTVPSNVHGYLQPAHSNPPVQLQIPIGPRQSLSSPGLQQIVYSQSPVSLHSPSLPQQSDQPQLQQTRSTTPHLLANAAPTTLSTGYSGTAQISPSHPPPQISASLDSRQRASVSSGGASIVNSRGFHPPLTHPSPHPPTQPGPNTQKQSNPSPSGPGAPQPAHSTLPSQAMPNPHPVQNSNAPFGGVQVTSRRPPQLGSFSSESQPQSPSHAQPLPFQSAQAAPTNPQVASMGRARAAPTTSSRRGRPRLNWEVQAIVGERLQNGTTEFLVRWKGQNVSHAWVPEMNLRNAQSAIASFRSSAIMEPESVFPDRGLSGDLPSNTGNEFQQRVASPNSMPSALIQRQQAHKQQPASTLLERQDAGLQQAAKSRQGQQFPTNSTTQAPRTSNFQQPLFAQTLANLNTPAWVPMAQAIPHPQQRLHPPIPAIAGAPTELGHATTPTNLQLQEGIQALSNRNDVPLQMPPATVAHRSIDSHQHVRPQQHAGPFQGQPFFPADSNYVLPQIAVPDPESLALHQVELRSPEYHKILDLDGSESDVRFYQYVEDVIYMPELVTKDSGLIRWNVQIPQQILVRKTIALPPVGEFATRQRNISNGDAQFRLKSLVLTENEGGILPTLSTFTMRPVKWPKCLSVSVNEHVGVDFRRKAHYGVDLATDITEMLGDNDNEIVIGAIFTAPEADLKFLMALEVICVADHDTLLKMPNRIPAASGLAAITNTLKNQGADDDDDLIIQPFASIDLVDPFMSVIWTTPVRGKNCTHRECFDLEAFLLSRTSRVKESGVSSADKWFCPICKSDCRPPMLVLDEFLLDVRKTLEHNNQLHAKAILVKEDGTWEARLDQPSKEGDRETPDPEMPVTGKSDAAAASVAQIPVVPATPGSAPTSNRTTPHPQLDQRTIVILDDED</sequence>
<evidence type="ECO:0000256" key="4">
    <source>
        <dbReference type="ARBA" id="ARBA00022833"/>
    </source>
</evidence>
<feature type="compositionally biased region" description="Polar residues" evidence="6">
    <location>
        <begin position="871"/>
        <end position="882"/>
    </location>
</feature>
<dbReference type="InterPro" id="IPR000953">
    <property type="entry name" value="Chromo/chromo_shadow_dom"/>
</dbReference>
<feature type="region of interest" description="Disordered" evidence="6">
    <location>
        <begin position="43"/>
        <end position="186"/>
    </location>
</feature>
<comment type="caution">
    <text evidence="9">The sequence shown here is derived from an EMBL/GenBank/DDBJ whole genome shotgun (WGS) entry which is preliminary data.</text>
</comment>
<evidence type="ECO:0000313" key="10">
    <source>
        <dbReference type="Proteomes" id="UP001172673"/>
    </source>
</evidence>
<dbReference type="InterPro" id="IPR023780">
    <property type="entry name" value="Chromo_domain"/>
</dbReference>
<dbReference type="PANTHER" id="PTHR10782">
    <property type="entry name" value="ZINC FINGER MIZ DOMAIN-CONTAINING PROTEIN"/>
    <property type="match status" value="1"/>
</dbReference>
<feature type="compositionally biased region" description="Basic and acidic residues" evidence="6">
    <location>
        <begin position="350"/>
        <end position="362"/>
    </location>
</feature>
<evidence type="ECO:0000256" key="1">
    <source>
        <dbReference type="ARBA" id="ARBA00011353"/>
    </source>
</evidence>
<feature type="compositionally biased region" description="Polar residues" evidence="6">
    <location>
        <begin position="763"/>
        <end position="775"/>
    </location>
</feature>
<evidence type="ECO:0000256" key="6">
    <source>
        <dbReference type="SAM" id="MobiDB-lite"/>
    </source>
</evidence>
<dbReference type="SUPFAM" id="SSF54160">
    <property type="entry name" value="Chromo domain-like"/>
    <property type="match status" value="1"/>
</dbReference>
<keyword evidence="2" id="KW-0479">Metal-binding</keyword>
<feature type="compositionally biased region" description="Low complexity" evidence="6">
    <location>
        <begin position="699"/>
        <end position="718"/>
    </location>
</feature>
<feature type="compositionally biased region" description="Low complexity" evidence="6">
    <location>
        <begin position="142"/>
        <end position="153"/>
    </location>
</feature>
<feature type="region of interest" description="Disordered" evidence="6">
    <location>
        <begin position="699"/>
        <end position="720"/>
    </location>
</feature>
<feature type="region of interest" description="Disordered" evidence="6">
    <location>
        <begin position="630"/>
        <end position="682"/>
    </location>
</feature>
<organism evidence="9 10">
    <name type="scientific">Cladophialophora chaetospira</name>
    <dbReference type="NCBI Taxonomy" id="386627"/>
    <lineage>
        <taxon>Eukaryota</taxon>
        <taxon>Fungi</taxon>
        <taxon>Dikarya</taxon>
        <taxon>Ascomycota</taxon>
        <taxon>Pezizomycotina</taxon>
        <taxon>Eurotiomycetes</taxon>
        <taxon>Chaetothyriomycetidae</taxon>
        <taxon>Chaetothyriales</taxon>
        <taxon>Herpotrichiellaceae</taxon>
        <taxon>Cladophialophora</taxon>
    </lineage>
</organism>
<dbReference type="SMART" id="SM00298">
    <property type="entry name" value="CHROMO"/>
    <property type="match status" value="1"/>
</dbReference>
<feature type="region of interest" description="Disordered" evidence="6">
    <location>
        <begin position="732"/>
        <end position="901"/>
    </location>
</feature>
<dbReference type="InterPro" id="IPR013083">
    <property type="entry name" value="Znf_RING/FYVE/PHD"/>
</dbReference>
<feature type="compositionally biased region" description="Low complexity" evidence="6">
    <location>
        <begin position="852"/>
        <end position="869"/>
    </location>
</feature>
<feature type="compositionally biased region" description="Polar residues" evidence="6">
    <location>
        <begin position="816"/>
        <end position="846"/>
    </location>
</feature>
<dbReference type="PROSITE" id="PS50013">
    <property type="entry name" value="CHROMO_2"/>
    <property type="match status" value="1"/>
</dbReference>
<dbReference type="Gene3D" id="3.30.40.10">
    <property type="entry name" value="Zinc/RING finger domain, C3HC4 (zinc finger)"/>
    <property type="match status" value="1"/>
</dbReference>
<feature type="region of interest" description="Disordered" evidence="6">
    <location>
        <begin position="968"/>
        <end position="1040"/>
    </location>
</feature>
<feature type="compositionally biased region" description="Low complexity" evidence="6">
    <location>
        <begin position="166"/>
        <end position="181"/>
    </location>
</feature>
<evidence type="ECO:0000256" key="2">
    <source>
        <dbReference type="ARBA" id="ARBA00022723"/>
    </source>
</evidence>
<evidence type="ECO:0008006" key="11">
    <source>
        <dbReference type="Google" id="ProtNLM"/>
    </source>
</evidence>
<dbReference type="Pfam" id="PF00385">
    <property type="entry name" value="Chromo"/>
    <property type="match status" value="1"/>
</dbReference>
<protein>
    <recommendedName>
        <fullName evidence="11">SP-RING-type domain-containing protein</fullName>
    </recommendedName>
</protein>
<dbReference type="GO" id="GO:0016925">
    <property type="term" value="P:protein sumoylation"/>
    <property type="evidence" value="ECO:0007669"/>
    <property type="project" value="TreeGrafter"/>
</dbReference>
<feature type="compositionally biased region" description="Low complexity" evidence="6">
    <location>
        <begin position="93"/>
        <end position="109"/>
    </location>
</feature>
<dbReference type="GO" id="GO:0061665">
    <property type="term" value="F:SUMO ligase activity"/>
    <property type="evidence" value="ECO:0007669"/>
    <property type="project" value="TreeGrafter"/>
</dbReference>
<reference evidence="9" key="1">
    <citation type="submission" date="2022-10" db="EMBL/GenBank/DDBJ databases">
        <title>Culturing micro-colonial fungi from biological soil crusts in the Mojave desert and describing Neophaeococcomyces mojavensis, and introducing the new genera and species Taxawa tesnikishii.</title>
        <authorList>
            <person name="Kurbessoian T."/>
            <person name="Stajich J.E."/>
        </authorList>
    </citation>
    <scope>NUCLEOTIDE SEQUENCE</scope>
    <source>
        <strain evidence="9">TK_41</strain>
    </source>
</reference>